<dbReference type="InterPro" id="IPR000620">
    <property type="entry name" value="EamA_dom"/>
</dbReference>
<feature type="transmembrane region" description="Helical" evidence="3">
    <location>
        <begin position="42"/>
        <end position="58"/>
    </location>
</feature>
<dbReference type="RefSeq" id="WP_311821342.1">
    <property type="nucleotide sequence ID" value="NZ_JARPYF010000001.1"/>
</dbReference>
<proteinExistence type="inferred from homology"/>
<name>A0ABU3ETW8_9ENTE</name>
<evidence type="ECO:0000313" key="6">
    <source>
        <dbReference type="Proteomes" id="UP001252875"/>
    </source>
</evidence>
<feature type="transmembrane region" description="Helical" evidence="3">
    <location>
        <begin position="70"/>
        <end position="88"/>
    </location>
</feature>
<evidence type="ECO:0000259" key="4">
    <source>
        <dbReference type="Pfam" id="PF00892"/>
    </source>
</evidence>
<feature type="domain" description="EamA" evidence="4">
    <location>
        <begin position="16"/>
        <end position="140"/>
    </location>
</feature>
<comment type="caution">
    <text evidence="5">The sequence shown here is derived from an EMBL/GenBank/DDBJ whole genome shotgun (WGS) entry which is preliminary data.</text>
</comment>
<feature type="transmembrane region" description="Helical" evidence="3">
    <location>
        <begin position="12"/>
        <end position="30"/>
    </location>
</feature>
<organism evidence="5 6">
    <name type="scientific">Enterococcus hulanensis</name>
    <dbReference type="NCBI Taxonomy" id="2559929"/>
    <lineage>
        <taxon>Bacteria</taxon>
        <taxon>Bacillati</taxon>
        <taxon>Bacillota</taxon>
        <taxon>Bacilli</taxon>
        <taxon>Lactobacillales</taxon>
        <taxon>Enterococcaceae</taxon>
        <taxon>Enterococcus</taxon>
    </lineage>
</organism>
<dbReference type="InterPro" id="IPR037185">
    <property type="entry name" value="EmrE-like"/>
</dbReference>
<dbReference type="Gene3D" id="1.10.3730.20">
    <property type="match status" value="1"/>
</dbReference>
<dbReference type="Proteomes" id="UP001252875">
    <property type="component" value="Unassembled WGS sequence"/>
</dbReference>
<evidence type="ECO:0000313" key="5">
    <source>
        <dbReference type="EMBL" id="MDT2598312.1"/>
    </source>
</evidence>
<reference evidence="5 6" key="1">
    <citation type="submission" date="2023-03" db="EMBL/GenBank/DDBJ databases">
        <authorList>
            <person name="Shen W."/>
            <person name="Cai J."/>
        </authorList>
    </citation>
    <scope>NUCLEOTIDE SEQUENCE [LARGE SCALE GENOMIC DNA]</scope>
    <source>
        <strain evidence="5 6">D6-4</strain>
    </source>
</reference>
<sequence length="301" mass="32567">MKKLNQRTNETKDVLIELVAVAFLATGGIFVKVSSLSPINTGFYRILFSIPFLLPLAYKQLRTLSKKDVCILGLAGIFLAGDIALWNLSFSYTSVANANLLTNLTPFTVIPVSYFLFKEKISKLFIVGAGITLLGVFILLGGKANPSSASYFGDLLAFCASIFYAGFLLISYRLRDHYQSSVIMFVSGFGSLITLGAASTVTEGFQIPNGLDEIAPLLGLAICLQVIGHNLLAHCQGKLNVNLSTIVCLCQPVIASIYSFFIFKESLSLKEAAGIAIVMLGVYSVKAQYKTKKVDLAEEQA</sequence>
<comment type="similarity">
    <text evidence="2">Belongs to the EamA transporter family.</text>
</comment>
<keyword evidence="3" id="KW-0472">Membrane</keyword>
<feature type="transmembrane region" description="Helical" evidence="3">
    <location>
        <begin position="239"/>
        <end position="261"/>
    </location>
</feature>
<dbReference type="SUPFAM" id="SSF103481">
    <property type="entry name" value="Multidrug resistance efflux transporter EmrE"/>
    <property type="match status" value="2"/>
</dbReference>
<evidence type="ECO:0000256" key="2">
    <source>
        <dbReference type="ARBA" id="ARBA00007362"/>
    </source>
</evidence>
<dbReference type="PANTHER" id="PTHR22911:SF76">
    <property type="entry name" value="EAMA DOMAIN-CONTAINING PROTEIN"/>
    <property type="match status" value="1"/>
</dbReference>
<evidence type="ECO:0000256" key="1">
    <source>
        <dbReference type="ARBA" id="ARBA00004127"/>
    </source>
</evidence>
<protein>
    <submittedName>
        <fullName evidence="5">DMT family transporter</fullName>
    </submittedName>
</protein>
<dbReference type="EMBL" id="JARPYI010000001">
    <property type="protein sequence ID" value="MDT2598312.1"/>
    <property type="molecule type" value="Genomic_DNA"/>
</dbReference>
<feature type="transmembrane region" description="Helical" evidence="3">
    <location>
        <begin position="148"/>
        <end position="170"/>
    </location>
</feature>
<feature type="transmembrane region" description="Helical" evidence="3">
    <location>
        <begin position="267"/>
        <end position="285"/>
    </location>
</feature>
<keyword evidence="3" id="KW-0812">Transmembrane</keyword>
<dbReference type="Pfam" id="PF00892">
    <property type="entry name" value="EamA"/>
    <property type="match status" value="2"/>
</dbReference>
<feature type="transmembrane region" description="Helical" evidence="3">
    <location>
        <begin position="100"/>
        <end position="117"/>
    </location>
</feature>
<comment type="subcellular location">
    <subcellularLocation>
        <location evidence="1">Endomembrane system</location>
        <topology evidence="1">Multi-pass membrane protein</topology>
    </subcellularLocation>
</comment>
<accession>A0ABU3ETW8</accession>
<feature type="domain" description="EamA" evidence="4">
    <location>
        <begin position="152"/>
        <end position="283"/>
    </location>
</feature>
<feature type="transmembrane region" description="Helical" evidence="3">
    <location>
        <begin position="182"/>
        <end position="202"/>
    </location>
</feature>
<keyword evidence="3" id="KW-1133">Transmembrane helix</keyword>
<evidence type="ECO:0000256" key="3">
    <source>
        <dbReference type="SAM" id="Phobius"/>
    </source>
</evidence>
<feature type="transmembrane region" description="Helical" evidence="3">
    <location>
        <begin position="214"/>
        <end position="232"/>
    </location>
</feature>
<keyword evidence="6" id="KW-1185">Reference proteome</keyword>
<gene>
    <name evidence="5" type="ORF">P7D85_00920</name>
</gene>
<feature type="transmembrane region" description="Helical" evidence="3">
    <location>
        <begin position="124"/>
        <end position="142"/>
    </location>
</feature>
<dbReference type="PANTHER" id="PTHR22911">
    <property type="entry name" value="ACYL-MALONYL CONDENSING ENZYME-RELATED"/>
    <property type="match status" value="1"/>
</dbReference>